<dbReference type="AlphaFoldDB" id="A0A699QN81"/>
<gene>
    <name evidence="2" type="ORF">Tci_841622</name>
</gene>
<sequence length="75" mass="7925">MLAVRAVDAEEEVQVPTQDDVVQEHVTEEVTTDVAPPTPTSPSPSSPVIPSLPPYQSPCPPQPQAAEGSSHLVQQ</sequence>
<feature type="compositionally biased region" description="Pro residues" evidence="1">
    <location>
        <begin position="36"/>
        <end position="63"/>
    </location>
</feature>
<protein>
    <submittedName>
        <fullName evidence="2">Uncharacterized protein</fullName>
    </submittedName>
</protein>
<organism evidence="2">
    <name type="scientific">Tanacetum cinerariifolium</name>
    <name type="common">Dalmatian daisy</name>
    <name type="synonym">Chrysanthemum cinerariifolium</name>
    <dbReference type="NCBI Taxonomy" id="118510"/>
    <lineage>
        <taxon>Eukaryota</taxon>
        <taxon>Viridiplantae</taxon>
        <taxon>Streptophyta</taxon>
        <taxon>Embryophyta</taxon>
        <taxon>Tracheophyta</taxon>
        <taxon>Spermatophyta</taxon>
        <taxon>Magnoliopsida</taxon>
        <taxon>eudicotyledons</taxon>
        <taxon>Gunneridae</taxon>
        <taxon>Pentapetalae</taxon>
        <taxon>asterids</taxon>
        <taxon>campanulids</taxon>
        <taxon>Asterales</taxon>
        <taxon>Asteraceae</taxon>
        <taxon>Asteroideae</taxon>
        <taxon>Anthemideae</taxon>
        <taxon>Anthemidinae</taxon>
        <taxon>Tanacetum</taxon>
    </lineage>
</organism>
<reference evidence="2" key="1">
    <citation type="journal article" date="2019" name="Sci. Rep.">
        <title>Draft genome of Tanacetum cinerariifolium, the natural source of mosquito coil.</title>
        <authorList>
            <person name="Yamashiro T."/>
            <person name="Shiraishi A."/>
            <person name="Satake H."/>
            <person name="Nakayama K."/>
        </authorList>
    </citation>
    <scope>NUCLEOTIDE SEQUENCE</scope>
</reference>
<name>A0A699QN81_TANCI</name>
<comment type="caution">
    <text evidence="2">The sequence shown here is derived from an EMBL/GenBank/DDBJ whole genome shotgun (WGS) entry which is preliminary data.</text>
</comment>
<feature type="non-terminal residue" evidence="2">
    <location>
        <position position="75"/>
    </location>
</feature>
<evidence type="ECO:0000256" key="1">
    <source>
        <dbReference type="SAM" id="MobiDB-lite"/>
    </source>
</evidence>
<evidence type="ECO:0000313" key="2">
    <source>
        <dbReference type="EMBL" id="GFC69652.1"/>
    </source>
</evidence>
<dbReference type="EMBL" id="BKCJ011025466">
    <property type="protein sequence ID" value="GFC69652.1"/>
    <property type="molecule type" value="Genomic_DNA"/>
</dbReference>
<feature type="region of interest" description="Disordered" evidence="1">
    <location>
        <begin position="1"/>
        <end position="75"/>
    </location>
</feature>
<proteinExistence type="predicted"/>
<accession>A0A699QN81</accession>